<dbReference type="EMBL" id="QVLV01000038">
    <property type="protein sequence ID" value="RGE55765.1"/>
    <property type="molecule type" value="Genomic_DNA"/>
</dbReference>
<feature type="compositionally biased region" description="Basic and acidic residues" evidence="1">
    <location>
        <begin position="43"/>
        <end position="61"/>
    </location>
</feature>
<dbReference type="OrthoDB" id="9768556at2"/>
<accession>A0A3E3I9Z4</accession>
<name>A0A3E3I9Z4_9FIRM</name>
<evidence type="ECO:0000313" key="6">
    <source>
        <dbReference type="Proteomes" id="UP000261166"/>
    </source>
</evidence>
<proteinExistence type="predicted"/>
<evidence type="ECO:0000259" key="2">
    <source>
        <dbReference type="Pfam" id="PF10668"/>
    </source>
</evidence>
<gene>
    <name evidence="4" type="ORF">DWY69_27645</name>
    <name evidence="3" type="ORF">DXC51_27920</name>
</gene>
<dbReference type="Proteomes" id="UP000261166">
    <property type="component" value="Unassembled WGS sequence"/>
</dbReference>
<comment type="caution">
    <text evidence="4">The sequence shown here is derived from an EMBL/GenBank/DDBJ whole genome shotgun (WGS) entry which is preliminary data.</text>
</comment>
<protein>
    <submittedName>
        <fullName evidence="4">Terminase</fullName>
    </submittedName>
</protein>
<feature type="domain" description="PBSX phage terminase small subunit-like N-terminal" evidence="2">
    <location>
        <begin position="1"/>
        <end position="50"/>
    </location>
</feature>
<dbReference type="InterPro" id="IPR018925">
    <property type="entry name" value="XtmA-like_N"/>
</dbReference>
<dbReference type="Proteomes" id="UP000260812">
    <property type="component" value="Unassembled WGS sequence"/>
</dbReference>
<dbReference type="NCBIfam" id="NF040601">
    <property type="entry name" value="TerS_not_xtmA"/>
    <property type="match status" value="1"/>
</dbReference>
<dbReference type="RefSeq" id="WP_102288510.1">
    <property type="nucleotide sequence ID" value="NZ_JBKUNB010000015.1"/>
</dbReference>
<evidence type="ECO:0000313" key="5">
    <source>
        <dbReference type="Proteomes" id="UP000260812"/>
    </source>
</evidence>
<reference evidence="4 6" key="1">
    <citation type="submission" date="2018-08" db="EMBL/GenBank/DDBJ databases">
        <title>A genome reference for cultivated species of the human gut microbiota.</title>
        <authorList>
            <person name="Zou Y."/>
            <person name="Xue W."/>
            <person name="Luo G."/>
        </authorList>
    </citation>
    <scope>NUCLEOTIDE SEQUENCE [LARGE SCALE GENOMIC DNA]</scope>
    <source>
        <strain evidence="4 6">AF26-4BH</strain>
        <strain evidence="3">TF05-5AC</strain>
    </source>
</reference>
<sequence>MPRKPDSRIEQAKVMFLDGMKLVEIASQLELPEGTVRRWKSTHNWDNERSEKKSERSEKRKGGQPGNRNAEGHGGTGPPRNHNAEKHGLFRKWLPEETFSIIEQMPKDPLDVLWDQIQIAYAAIIRAQHIMYVRDREDSTTTKIGQKDGDTVTEERWQVQQAWDKQGNFLKSQARAQGELRSLIKQYDEMLHRNWELATEEQKARIAVMKAKSQMGDEEETADDGFLDALNGIAAEDWTDEEG</sequence>
<organism evidence="4 6">
    <name type="scientific">Eisenbergiella massiliensis</name>
    <dbReference type="NCBI Taxonomy" id="1720294"/>
    <lineage>
        <taxon>Bacteria</taxon>
        <taxon>Bacillati</taxon>
        <taxon>Bacillota</taxon>
        <taxon>Clostridia</taxon>
        <taxon>Lachnospirales</taxon>
        <taxon>Lachnospiraceae</taxon>
        <taxon>Eisenbergiella</taxon>
    </lineage>
</organism>
<dbReference type="EMBL" id="QVLU01000041">
    <property type="protein sequence ID" value="RGE63899.1"/>
    <property type="molecule type" value="Genomic_DNA"/>
</dbReference>
<dbReference type="GeneID" id="97990578"/>
<dbReference type="Pfam" id="PF10668">
    <property type="entry name" value="Phage_terminase"/>
    <property type="match status" value="1"/>
</dbReference>
<keyword evidence="5" id="KW-1185">Reference proteome</keyword>
<evidence type="ECO:0000256" key="1">
    <source>
        <dbReference type="SAM" id="MobiDB-lite"/>
    </source>
</evidence>
<feature type="region of interest" description="Disordered" evidence="1">
    <location>
        <begin position="36"/>
        <end position="85"/>
    </location>
</feature>
<dbReference type="AlphaFoldDB" id="A0A3E3I9Z4"/>
<evidence type="ECO:0000313" key="3">
    <source>
        <dbReference type="EMBL" id="RGE55765.1"/>
    </source>
</evidence>
<evidence type="ECO:0000313" key="4">
    <source>
        <dbReference type="EMBL" id="RGE63899.1"/>
    </source>
</evidence>